<dbReference type="GO" id="GO:0005634">
    <property type="term" value="C:nucleus"/>
    <property type="evidence" value="ECO:0007669"/>
    <property type="project" value="TreeGrafter"/>
</dbReference>
<dbReference type="OrthoDB" id="27652at2759"/>
<dbReference type="InterPro" id="IPR038765">
    <property type="entry name" value="Papain-like_cys_pep_sf"/>
</dbReference>
<dbReference type="GO" id="GO:0006508">
    <property type="term" value="P:proteolysis"/>
    <property type="evidence" value="ECO:0007669"/>
    <property type="project" value="UniProtKB-KW"/>
</dbReference>
<comment type="similarity">
    <text evidence="2">Belongs to the peptidase C19 family.</text>
</comment>
<feature type="compositionally biased region" description="Low complexity" evidence="6">
    <location>
        <begin position="753"/>
        <end position="764"/>
    </location>
</feature>
<dbReference type="VEuPathDB" id="FungiDB:MSYG_2976"/>
<evidence type="ECO:0000259" key="7">
    <source>
        <dbReference type="PROSITE" id="PS50235"/>
    </source>
</evidence>
<evidence type="ECO:0000256" key="3">
    <source>
        <dbReference type="ARBA" id="ARBA00012759"/>
    </source>
</evidence>
<sequence>MSFSLKGRFNTNQTGVQDASNTQQSKLDRRRSVSGALTPGQGPSSSAASSATLSSPSSKLDLSNVKSFSKSRGPMKISPLNMQLQSSKMSGPRTPMTATLDSPIGVPGNVIMPSSYASFGWTPTEWSRWGTDKGRSIHLGKKKSVLLGMENFGNTCYANSVLQALYHCRPFRDAMMEPEEDSAEQMPPVSTPSAHSMQHALTNLFHSMALTASSLASNPRNGHIKKFHMPLEGRTAAIIGDSVERKALESFLGSLRNSSNLFDCTMHHDAHEFLNFLLNQVGEDLEKKQSKKQRKQSVTSPTGDMNKTFVNRLFQGVLTNETRCLSCETITSRDEEFLDLSINVAPYTSVSSCLRLFSESEMLAGRNKFFCDTCSSLQEAEKRMKIKSSPSILALHLKRFRYDENINAYIKHACRVVFPLDLRLFNSSDESNHPDRLYELVGIVIHVGSGVHQGHYVSIVKIGSRWALFDDEEVQFIPESDISKYYGDAPEIGSAYVLFYQTVSKDRTERDRQEMTTPGTPQSDMSSSATSANFRKAATMARATSASYSVISSSPLSPRHSSFHPPTTKAAVSGMTSPSSLSKPVSPPATNEASVTMMDLKPTAEPVASLLSKNQEHAPPIVHSVSVKEPLSLSSMAETTSSVPTPAIAPAPSPTVTAREPLVSGAPPSTVKLYEPVTGLGPPTTKAGTEPSEKTHLPTSRLENKAGPEPVPGGGSSTLIREPKTTASPPSSNVETMMVPVGPTPSAPEPKIPAAVPAALLGPASDMSQSTRDKPVSAQPASRDSELDVVTVGPPQTKDAEEPAKRNSVTQPSPSLYRSGSTTNLVPTVLPWSQDTTASSTLTQTPQASSAINKVPQPSQHELTLPSPMLTEPQVKPAISLTNATNGSEENATSSLVSQRRPMSMFGSMPIRISGQSSLSTSPGENVLSASPTSPQSMSPANQLNLPTPPMTPMNAVHPMTTISGSQDDVAMRQEPPLRPRRSLMRQSMAFSPSMTSIQEISAPRHPAELQANAKSPLVNTATSGPVSAATLTEPKAPSHDSLSATSAPPEKTSNSSKRTSWLGRSKFGRFLS</sequence>
<feature type="compositionally biased region" description="Polar residues" evidence="6">
    <location>
        <begin position="880"/>
        <end position="898"/>
    </location>
</feature>
<dbReference type="GO" id="GO:0016579">
    <property type="term" value="P:protein deubiquitination"/>
    <property type="evidence" value="ECO:0007669"/>
    <property type="project" value="InterPro"/>
</dbReference>
<keyword evidence="5" id="KW-0378">Hydrolase</keyword>
<dbReference type="GO" id="GO:0004843">
    <property type="term" value="F:cysteine-type deubiquitinase activity"/>
    <property type="evidence" value="ECO:0007669"/>
    <property type="project" value="UniProtKB-EC"/>
</dbReference>
<dbReference type="EMBL" id="LT671824">
    <property type="protein sequence ID" value="SHO78629.1"/>
    <property type="molecule type" value="Genomic_DNA"/>
</dbReference>
<feature type="compositionally biased region" description="Basic and acidic residues" evidence="6">
    <location>
        <begin position="691"/>
        <end position="706"/>
    </location>
</feature>
<dbReference type="InterPro" id="IPR001394">
    <property type="entry name" value="Peptidase_C19_UCH"/>
</dbReference>
<protein>
    <recommendedName>
        <fullName evidence="3">ubiquitinyl hydrolase 1</fullName>
        <ecNumber evidence="3">3.4.19.12</ecNumber>
    </recommendedName>
</protein>
<dbReference type="GO" id="GO:0005829">
    <property type="term" value="C:cytosol"/>
    <property type="evidence" value="ECO:0007669"/>
    <property type="project" value="TreeGrafter"/>
</dbReference>
<gene>
    <name evidence="8" type="ORF">MSYG_2976</name>
</gene>
<feature type="compositionally biased region" description="Polar residues" evidence="6">
    <location>
        <begin position="807"/>
        <end position="862"/>
    </location>
</feature>
<dbReference type="Pfam" id="PF00443">
    <property type="entry name" value="UCH"/>
    <property type="match status" value="1"/>
</dbReference>
<feature type="compositionally biased region" description="Polar residues" evidence="6">
    <location>
        <begin position="60"/>
        <end position="70"/>
    </location>
</feature>
<feature type="compositionally biased region" description="Polar residues" evidence="6">
    <location>
        <begin position="515"/>
        <end position="533"/>
    </location>
</feature>
<dbReference type="InterPro" id="IPR028889">
    <property type="entry name" value="USP"/>
</dbReference>
<feature type="region of interest" description="Disordered" evidence="6">
    <location>
        <begin position="551"/>
        <end position="592"/>
    </location>
</feature>
<feature type="region of interest" description="Disordered" evidence="6">
    <location>
        <begin position="993"/>
        <end position="1073"/>
    </location>
</feature>
<dbReference type="AlphaFoldDB" id="A0A1M8A885"/>
<organism evidence="8 9">
    <name type="scientific">Malassezia sympodialis (strain ATCC 42132)</name>
    <name type="common">Atopic eczema-associated yeast</name>
    <dbReference type="NCBI Taxonomy" id="1230383"/>
    <lineage>
        <taxon>Eukaryota</taxon>
        <taxon>Fungi</taxon>
        <taxon>Dikarya</taxon>
        <taxon>Basidiomycota</taxon>
        <taxon>Ustilaginomycotina</taxon>
        <taxon>Malasseziomycetes</taxon>
        <taxon>Malasseziales</taxon>
        <taxon>Malasseziaceae</taxon>
        <taxon>Malassezia</taxon>
    </lineage>
</organism>
<feature type="compositionally biased region" description="Pro residues" evidence="6">
    <location>
        <begin position="742"/>
        <end position="751"/>
    </location>
</feature>
<proteinExistence type="inferred from homology"/>
<dbReference type="PROSITE" id="PS00973">
    <property type="entry name" value="USP_2"/>
    <property type="match status" value="1"/>
</dbReference>
<evidence type="ECO:0000256" key="6">
    <source>
        <dbReference type="SAM" id="MobiDB-lite"/>
    </source>
</evidence>
<feature type="compositionally biased region" description="Polar residues" evidence="6">
    <location>
        <begin position="1"/>
        <end position="25"/>
    </location>
</feature>
<dbReference type="PROSITE" id="PS50235">
    <property type="entry name" value="USP_3"/>
    <property type="match status" value="1"/>
</dbReference>
<dbReference type="CDD" id="cd02663">
    <property type="entry name" value="Peptidase_C19G"/>
    <property type="match status" value="1"/>
</dbReference>
<feature type="compositionally biased region" description="Polar residues" evidence="6">
    <location>
        <begin position="1041"/>
        <end position="1060"/>
    </location>
</feature>
<feature type="domain" description="USP" evidence="7">
    <location>
        <begin position="147"/>
        <end position="503"/>
    </location>
</feature>
<evidence type="ECO:0000256" key="2">
    <source>
        <dbReference type="ARBA" id="ARBA00009085"/>
    </source>
</evidence>
<feature type="region of interest" description="Disordered" evidence="6">
    <location>
        <begin position="636"/>
        <end position="944"/>
    </location>
</feature>
<dbReference type="STRING" id="1230383.A0A1M8A885"/>
<evidence type="ECO:0000313" key="9">
    <source>
        <dbReference type="Proteomes" id="UP000186303"/>
    </source>
</evidence>
<evidence type="ECO:0000313" key="8">
    <source>
        <dbReference type="EMBL" id="SHO78629.1"/>
    </source>
</evidence>
<comment type="catalytic activity">
    <reaction evidence="1">
        <text>Thiol-dependent hydrolysis of ester, thioester, amide, peptide and isopeptide bonds formed by the C-terminal Gly of ubiquitin (a 76-residue protein attached to proteins as an intracellular targeting signal).</text>
        <dbReference type="EC" id="3.4.19.12"/>
    </reaction>
</comment>
<feature type="region of interest" description="Disordered" evidence="6">
    <location>
        <begin position="1"/>
        <end position="79"/>
    </location>
</feature>
<dbReference type="SUPFAM" id="SSF54001">
    <property type="entry name" value="Cysteine proteinases"/>
    <property type="match status" value="1"/>
</dbReference>
<dbReference type="InterPro" id="IPR018200">
    <property type="entry name" value="USP_CS"/>
</dbReference>
<reference evidence="9" key="1">
    <citation type="journal article" date="2017" name="Nucleic Acids Res.">
        <title>Proteogenomics produces comprehensive and highly accurate protein-coding gene annotation in a complete genome assembly of Malassezia sympodialis.</title>
        <authorList>
            <person name="Zhu Y."/>
            <person name="Engstroem P.G."/>
            <person name="Tellgren-Roth C."/>
            <person name="Baudo C.D."/>
            <person name="Kennell J.C."/>
            <person name="Sun S."/>
            <person name="Billmyre R.B."/>
            <person name="Schroeder M.S."/>
            <person name="Andersson A."/>
            <person name="Holm T."/>
            <person name="Sigurgeirsson B."/>
            <person name="Wu G."/>
            <person name="Sankaranarayanan S.R."/>
            <person name="Siddharthan R."/>
            <person name="Sanyal K."/>
            <person name="Lundeberg J."/>
            <person name="Nystedt B."/>
            <person name="Boekhout T."/>
            <person name="Dawson T.L. Jr."/>
            <person name="Heitman J."/>
            <person name="Scheynius A."/>
            <person name="Lehtioe J."/>
        </authorList>
    </citation>
    <scope>NUCLEOTIDE SEQUENCE [LARGE SCALE GENOMIC DNA]</scope>
    <source>
        <strain evidence="9">ATCC 42132</strain>
    </source>
</reference>
<dbReference type="Proteomes" id="UP000186303">
    <property type="component" value="Chromosome 4"/>
</dbReference>
<accession>A0A1M8A885</accession>
<name>A0A1M8A885_MALS4</name>
<feature type="region of interest" description="Disordered" evidence="6">
    <location>
        <begin position="507"/>
        <end position="536"/>
    </location>
</feature>
<dbReference type="PANTHER" id="PTHR24006">
    <property type="entry name" value="UBIQUITIN CARBOXYL-TERMINAL HYDROLASE"/>
    <property type="match status" value="1"/>
</dbReference>
<dbReference type="PROSITE" id="PS00972">
    <property type="entry name" value="USP_1"/>
    <property type="match status" value="1"/>
</dbReference>
<keyword evidence="9" id="KW-1185">Reference proteome</keyword>
<dbReference type="PANTHER" id="PTHR24006:SF733">
    <property type="entry name" value="RE52890P"/>
    <property type="match status" value="1"/>
</dbReference>
<feature type="compositionally biased region" description="Low complexity" evidence="6">
    <location>
        <begin position="44"/>
        <end position="58"/>
    </location>
</feature>
<evidence type="ECO:0000256" key="4">
    <source>
        <dbReference type="ARBA" id="ARBA00022670"/>
    </source>
</evidence>
<dbReference type="Gene3D" id="3.90.70.10">
    <property type="entry name" value="Cysteine proteinases"/>
    <property type="match status" value="1"/>
</dbReference>
<dbReference type="EC" id="3.4.19.12" evidence="3"/>
<feature type="compositionally biased region" description="Low complexity" evidence="6">
    <location>
        <begin position="551"/>
        <end position="566"/>
    </location>
</feature>
<dbReference type="InterPro" id="IPR050164">
    <property type="entry name" value="Peptidase_C19"/>
</dbReference>
<feature type="compositionally biased region" description="Polar residues" evidence="6">
    <location>
        <begin position="914"/>
        <end position="944"/>
    </location>
</feature>
<feature type="compositionally biased region" description="Polar residues" evidence="6">
    <location>
        <begin position="725"/>
        <end position="735"/>
    </location>
</feature>
<evidence type="ECO:0000256" key="1">
    <source>
        <dbReference type="ARBA" id="ARBA00000707"/>
    </source>
</evidence>
<keyword evidence="4 8" id="KW-0645">Protease</keyword>
<evidence type="ECO:0000256" key="5">
    <source>
        <dbReference type="ARBA" id="ARBA00022801"/>
    </source>
</evidence>
<dbReference type="OMA" id="MPLEGRT"/>